<dbReference type="GO" id="GO:0060090">
    <property type="term" value="F:molecular adaptor activity"/>
    <property type="evidence" value="ECO:0007669"/>
    <property type="project" value="TreeGrafter"/>
</dbReference>
<dbReference type="Pfam" id="PF01146">
    <property type="entry name" value="Caveolin"/>
    <property type="match status" value="1"/>
</dbReference>
<dbReference type="PANTHER" id="PTHR10844">
    <property type="entry name" value="CAVEOLIN"/>
    <property type="match status" value="1"/>
</dbReference>
<dbReference type="GO" id="GO:0000139">
    <property type="term" value="C:Golgi membrane"/>
    <property type="evidence" value="ECO:0007669"/>
    <property type="project" value="UniProtKB-SubCell"/>
</dbReference>
<name>A0AAV1J5H0_9NEOP</name>
<evidence type="ECO:0000256" key="1">
    <source>
        <dbReference type="ARBA" id="ARBA00004202"/>
    </source>
</evidence>
<comment type="function">
    <text evidence="6">May act as a scaffolding protein within caveolar membranes. Interacts directly with G-protein alpha subunits and can functionally regulate their activity.</text>
</comment>
<sequence>MFNVVVNRAYAEGLVFAKLLPDIPEPGSGPGQNDTPIRVQVMETTKSERMEEVYEDRDPNNLNQHVQLLWDDVIGEPEGGRSPESAWRVSRFCFKQSRHWCYTVLSILCAPPCALMLGCGFACLAFEQIWCATPGIRCIKVYCLSIRSLFQSCLAATVSPVMESFGHICRNIRINMRKDAAEEKDLLVI</sequence>
<reference evidence="7 8" key="1">
    <citation type="submission" date="2023-11" db="EMBL/GenBank/DDBJ databases">
        <authorList>
            <person name="Okamura Y."/>
        </authorList>
    </citation>
    <scope>NUCLEOTIDE SEQUENCE [LARGE SCALE GENOMIC DNA]</scope>
</reference>
<dbReference type="InterPro" id="IPR001612">
    <property type="entry name" value="Caveolin"/>
</dbReference>
<organism evidence="7 8">
    <name type="scientific">Leptosia nina</name>
    <dbReference type="NCBI Taxonomy" id="320188"/>
    <lineage>
        <taxon>Eukaryota</taxon>
        <taxon>Metazoa</taxon>
        <taxon>Ecdysozoa</taxon>
        <taxon>Arthropoda</taxon>
        <taxon>Hexapoda</taxon>
        <taxon>Insecta</taxon>
        <taxon>Pterygota</taxon>
        <taxon>Neoptera</taxon>
        <taxon>Endopterygota</taxon>
        <taxon>Lepidoptera</taxon>
        <taxon>Glossata</taxon>
        <taxon>Ditrysia</taxon>
        <taxon>Papilionoidea</taxon>
        <taxon>Pieridae</taxon>
        <taxon>Pierinae</taxon>
        <taxon>Leptosia</taxon>
    </lineage>
</organism>
<protein>
    <recommendedName>
        <fullName evidence="6">Caveolin</fullName>
    </recommendedName>
</protein>
<evidence type="ECO:0000256" key="3">
    <source>
        <dbReference type="ARBA" id="ARBA00022475"/>
    </source>
</evidence>
<evidence type="ECO:0000256" key="6">
    <source>
        <dbReference type="RuleBase" id="RU000680"/>
    </source>
</evidence>
<evidence type="ECO:0000313" key="7">
    <source>
        <dbReference type="EMBL" id="CAK1544354.1"/>
    </source>
</evidence>
<comment type="caution">
    <text evidence="7">The sequence shown here is derived from an EMBL/GenBank/DDBJ whole genome shotgun (WGS) entry which is preliminary data.</text>
</comment>
<evidence type="ECO:0000256" key="5">
    <source>
        <dbReference type="ARBA" id="ARBA00023136"/>
    </source>
</evidence>
<dbReference type="GO" id="GO:0005901">
    <property type="term" value="C:caveola"/>
    <property type="evidence" value="ECO:0007669"/>
    <property type="project" value="UniProtKB-SubCell"/>
</dbReference>
<comment type="similarity">
    <text evidence="2 6">Belongs to the caveolin family.</text>
</comment>
<keyword evidence="5 6" id="KW-0472">Membrane</keyword>
<dbReference type="PANTHER" id="PTHR10844:SF19">
    <property type="entry name" value="CAVEOLIN-2"/>
    <property type="match status" value="1"/>
</dbReference>
<comment type="subcellular location">
    <subcellularLocation>
        <location evidence="1 6">Cell membrane</location>
        <topology evidence="1 6">Peripheral membrane protein</topology>
    </subcellularLocation>
    <subcellularLocation>
        <location evidence="6">Golgi apparatus membrane</location>
        <topology evidence="6">Peripheral membrane protein</topology>
    </subcellularLocation>
    <subcellularLocation>
        <location evidence="6">Membrane</location>
        <location evidence="6">Caveola</location>
        <topology evidence="6">Peripheral membrane protein</topology>
    </subcellularLocation>
</comment>
<dbReference type="EMBL" id="CAVLEF010000005">
    <property type="protein sequence ID" value="CAK1544354.1"/>
    <property type="molecule type" value="Genomic_DNA"/>
</dbReference>
<gene>
    <name evidence="7" type="ORF">LNINA_LOCUS4108</name>
</gene>
<proteinExistence type="inferred from homology"/>
<keyword evidence="4 6" id="KW-0333">Golgi apparatus</keyword>
<keyword evidence="3 6" id="KW-1003">Cell membrane</keyword>
<dbReference type="GO" id="GO:0070836">
    <property type="term" value="P:caveola assembly"/>
    <property type="evidence" value="ECO:0007669"/>
    <property type="project" value="InterPro"/>
</dbReference>
<evidence type="ECO:0000313" key="8">
    <source>
        <dbReference type="Proteomes" id="UP001497472"/>
    </source>
</evidence>
<evidence type="ECO:0000256" key="4">
    <source>
        <dbReference type="ARBA" id="ARBA00023034"/>
    </source>
</evidence>
<dbReference type="AlphaFoldDB" id="A0AAV1J5H0"/>
<keyword evidence="8" id="KW-1185">Reference proteome</keyword>
<dbReference type="Proteomes" id="UP001497472">
    <property type="component" value="Unassembled WGS sequence"/>
</dbReference>
<evidence type="ECO:0000256" key="2">
    <source>
        <dbReference type="ARBA" id="ARBA00010988"/>
    </source>
</evidence>
<accession>A0AAV1J5H0</accession>